<dbReference type="SUPFAM" id="SSF51430">
    <property type="entry name" value="NAD(P)-linked oxidoreductase"/>
    <property type="match status" value="1"/>
</dbReference>
<keyword evidence="2" id="KW-1185">Reference proteome</keyword>
<evidence type="ECO:0000313" key="1">
    <source>
        <dbReference type="EMBL" id="KAK7692436.1"/>
    </source>
</evidence>
<sequence>MKQSLLSAPKVLFSASSKNQYVIPACIKKALRKGVSGIDSACFSTREKFVAHATRHVISEDPGRRRETIYIQSKFIPPNAQASLRTIPYDIALRLDQQLNRAFFDTYNKYNLGPLDSYLFFVPYRFPHHTLLLVWNTLIKIQKAGRVRNIGLATDRSFDSETALDTLERESGKRVQILQQKYPSNELAIYCRRNGIQLQRTLVEQFLWAEHQHARAVLREWAEAHNYTNKQAILFLSQISGAIPVVTSTDIDDIVQFGQVATAVLTKKQKKELEGIVSMLGL</sequence>
<dbReference type="Gene3D" id="3.20.20.100">
    <property type="entry name" value="NADP-dependent oxidoreductase domain"/>
    <property type="match status" value="1"/>
</dbReference>
<proteinExistence type="predicted"/>
<evidence type="ECO:0000313" key="2">
    <source>
        <dbReference type="Proteomes" id="UP001385951"/>
    </source>
</evidence>
<dbReference type="GO" id="GO:0016491">
    <property type="term" value="F:oxidoreductase activity"/>
    <property type="evidence" value="ECO:0007669"/>
    <property type="project" value="InterPro"/>
</dbReference>
<comment type="caution">
    <text evidence="1">The sequence shown here is derived from an EMBL/GenBank/DDBJ whole genome shotgun (WGS) entry which is preliminary data.</text>
</comment>
<dbReference type="InterPro" id="IPR020471">
    <property type="entry name" value="AKR"/>
</dbReference>
<dbReference type="InterPro" id="IPR036812">
    <property type="entry name" value="NAD(P)_OxRdtase_dom_sf"/>
</dbReference>
<organism evidence="1 2">
    <name type="scientific">Cerrena zonata</name>
    <dbReference type="NCBI Taxonomy" id="2478898"/>
    <lineage>
        <taxon>Eukaryota</taxon>
        <taxon>Fungi</taxon>
        <taxon>Dikarya</taxon>
        <taxon>Basidiomycota</taxon>
        <taxon>Agaricomycotina</taxon>
        <taxon>Agaricomycetes</taxon>
        <taxon>Polyporales</taxon>
        <taxon>Cerrenaceae</taxon>
        <taxon>Cerrena</taxon>
    </lineage>
</organism>
<dbReference type="Proteomes" id="UP001385951">
    <property type="component" value="Unassembled WGS sequence"/>
</dbReference>
<name>A0AAW0GGA2_9APHY</name>
<reference evidence="1 2" key="1">
    <citation type="submission" date="2022-09" db="EMBL/GenBank/DDBJ databases">
        <authorList>
            <person name="Palmer J.M."/>
        </authorList>
    </citation>
    <scope>NUCLEOTIDE SEQUENCE [LARGE SCALE GENOMIC DNA]</scope>
    <source>
        <strain evidence="1 2">DSM 7382</strain>
    </source>
</reference>
<accession>A0AAW0GGA2</accession>
<dbReference type="PANTHER" id="PTHR11732">
    <property type="entry name" value="ALDO/KETO REDUCTASE"/>
    <property type="match status" value="1"/>
</dbReference>
<gene>
    <name evidence="1" type="ORF">QCA50_004061</name>
</gene>
<dbReference type="AlphaFoldDB" id="A0AAW0GGA2"/>
<protein>
    <submittedName>
        <fullName evidence="1">Uncharacterized protein</fullName>
    </submittedName>
</protein>
<dbReference type="EMBL" id="JASBNA010000004">
    <property type="protein sequence ID" value="KAK7692436.1"/>
    <property type="molecule type" value="Genomic_DNA"/>
</dbReference>